<name>A0ABX7YNG1_9STRE</name>
<dbReference type="Proteomes" id="UP000677616">
    <property type="component" value="Chromosome"/>
</dbReference>
<protein>
    <submittedName>
        <fullName evidence="1">YpmS family protein</fullName>
    </submittedName>
</protein>
<keyword evidence="2" id="KW-1185">Reference proteome</keyword>
<evidence type="ECO:0000313" key="2">
    <source>
        <dbReference type="Proteomes" id="UP000677616"/>
    </source>
</evidence>
<reference evidence="1 2" key="1">
    <citation type="submission" date="2021-04" db="EMBL/GenBank/DDBJ databases">
        <title>Complete genome sequence of a novel Streptococcus species.</title>
        <authorList>
            <person name="Teng J.L.L."/>
        </authorList>
    </citation>
    <scope>NUCLEOTIDE SEQUENCE [LARGE SCALE GENOMIC DNA]</scope>
    <source>
        <strain evidence="1 2">HKU75</strain>
    </source>
</reference>
<accession>A0ABX7YNG1</accession>
<dbReference type="EMBL" id="CP073084">
    <property type="protein sequence ID" value="QUE54993.1"/>
    <property type="molecule type" value="Genomic_DNA"/>
</dbReference>
<dbReference type="Pfam" id="PF09911">
    <property type="entry name" value="DUF2140"/>
    <property type="match status" value="1"/>
</dbReference>
<gene>
    <name evidence="1" type="ORF">INT76_03690</name>
</gene>
<dbReference type="RefSeq" id="WP_212572313.1">
    <property type="nucleotide sequence ID" value="NZ_CP073084.1"/>
</dbReference>
<sequence>MKQKKTGKVNIWKWLFLTLLALVLGLGIVLISRIVVPREDLSQLVATNAEDTKIGTFTTNREQLNETLANYLEDYQTEDFAYKLYASNQQILFEGSYTVLGTQIPLDIYLHPSKLEDGSVLLTITEISAGSLNLPKSLILDYIEKHYKLPSFVQIDANAATVHIQLTALENKLGLYGKANTIDLYNDQIIVDIYRKVQK</sequence>
<evidence type="ECO:0000313" key="1">
    <source>
        <dbReference type="EMBL" id="QUE54993.1"/>
    </source>
</evidence>
<organism evidence="1 2">
    <name type="scientific">Streptococcus oriscaviae</name>
    <dbReference type="NCBI Taxonomy" id="2781599"/>
    <lineage>
        <taxon>Bacteria</taxon>
        <taxon>Bacillati</taxon>
        <taxon>Bacillota</taxon>
        <taxon>Bacilli</taxon>
        <taxon>Lactobacillales</taxon>
        <taxon>Streptococcaceae</taxon>
        <taxon>Streptococcus</taxon>
    </lineage>
</organism>
<proteinExistence type="predicted"/>
<dbReference type="InterPro" id="IPR018672">
    <property type="entry name" value="DUF2140"/>
</dbReference>